<reference evidence="2 3" key="1">
    <citation type="journal article" date="2016" name="Nat. Commun.">
        <title>Thousands of microbial genomes shed light on interconnected biogeochemical processes in an aquifer system.</title>
        <authorList>
            <person name="Anantharaman K."/>
            <person name="Brown C.T."/>
            <person name="Hug L.A."/>
            <person name="Sharon I."/>
            <person name="Castelle C.J."/>
            <person name="Probst A.J."/>
            <person name="Thomas B.C."/>
            <person name="Singh A."/>
            <person name="Wilkins M.J."/>
            <person name="Karaoz U."/>
            <person name="Brodie E.L."/>
            <person name="Williams K.H."/>
            <person name="Hubbard S.S."/>
            <person name="Banfield J.F."/>
        </authorList>
    </citation>
    <scope>NUCLEOTIDE SEQUENCE [LARGE SCALE GENOMIC DNA]</scope>
</reference>
<dbReference type="STRING" id="1797245.A2949_01190"/>
<organism evidence="2 3">
    <name type="scientific">Candidatus Adlerbacteria bacterium RIFCSPLOWO2_01_FULL_54_21b</name>
    <dbReference type="NCBI Taxonomy" id="1797245"/>
    <lineage>
        <taxon>Bacteria</taxon>
        <taxon>Candidatus Adleribacteriota</taxon>
    </lineage>
</organism>
<keyword evidence="1" id="KW-0812">Transmembrane</keyword>
<feature type="transmembrane region" description="Helical" evidence="1">
    <location>
        <begin position="6"/>
        <end position="26"/>
    </location>
</feature>
<dbReference type="EMBL" id="MEWZ01000034">
    <property type="protein sequence ID" value="OGC85943.1"/>
    <property type="molecule type" value="Genomic_DNA"/>
</dbReference>
<gene>
    <name evidence="2" type="ORF">A2949_01190</name>
</gene>
<dbReference type="Proteomes" id="UP000178585">
    <property type="component" value="Unassembled WGS sequence"/>
</dbReference>
<accession>A0A1F4XXX7</accession>
<name>A0A1F4XXX7_9BACT</name>
<evidence type="ECO:0000313" key="2">
    <source>
        <dbReference type="EMBL" id="OGC85943.1"/>
    </source>
</evidence>
<evidence type="ECO:0000256" key="1">
    <source>
        <dbReference type="SAM" id="Phobius"/>
    </source>
</evidence>
<dbReference type="AlphaFoldDB" id="A0A1F4XXX7"/>
<keyword evidence="1" id="KW-0472">Membrane</keyword>
<evidence type="ECO:0000313" key="3">
    <source>
        <dbReference type="Proteomes" id="UP000178585"/>
    </source>
</evidence>
<proteinExistence type="predicted"/>
<protein>
    <submittedName>
        <fullName evidence="2">Uncharacterized protein</fullName>
    </submittedName>
</protein>
<feature type="transmembrane region" description="Helical" evidence="1">
    <location>
        <begin position="47"/>
        <end position="67"/>
    </location>
</feature>
<dbReference type="InterPro" id="IPR043993">
    <property type="entry name" value="T4SS_pilin"/>
</dbReference>
<comment type="caution">
    <text evidence="2">The sequence shown here is derived from an EMBL/GenBank/DDBJ whole genome shotgun (WGS) entry which is preliminary data.</text>
</comment>
<dbReference type="Pfam" id="PF18895">
    <property type="entry name" value="T4SS_pilin"/>
    <property type="match status" value="1"/>
</dbReference>
<keyword evidence="1" id="KW-1133">Transmembrane helix</keyword>
<sequence>MAQYIVNPLLLLIFAVGLLVFIFGIIEFLAGLSELNDKKEEGKKHMLWGLVGMFIMASAYAIIKLIATTVGTNIPLR</sequence>